<dbReference type="SUPFAM" id="SSF50630">
    <property type="entry name" value="Acid proteases"/>
    <property type="match status" value="1"/>
</dbReference>
<dbReference type="EMBL" id="BMAU01021084">
    <property type="protein sequence ID" value="GFX89844.1"/>
    <property type="molecule type" value="Genomic_DNA"/>
</dbReference>
<feature type="domain" description="Peptidase A2" evidence="5">
    <location>
        <begin position="399"/>
        <end position="436"/>
    </location>
</feature>
<organism evidence="6 7">
    <name type="scientific">Trichonephila clavipes</name>
    <name type="common">Golden silk orbweaver</name>
    <name type="synonym">Nephila clavipes</name>
    <dbReference type="NCBI Taxonomy" id="2585209"/>
    <lineage>
        <taxon>Eukaryota</taxon>
        <taxon>Metazoa</taxon>
        <taxon>Ecdysozoa</taxon>
        <taxon>Arthropoda</taxon>
        <taxon>Chelicerata</taxon>
        <taxon>Arachnida</taxon>
        <taxon>Araneae</taxon>
        <taxon>Araneomorphae</taxon>
        <taxon>Entelegynae</taxon>
        <taxon>Araneoidea</taxon>
        <taxon>Nephilidae</taxon>
        <taxon>Trichonephila</taxon>
    </lineage>
</organism>
<dbReference type="PROSITE" id="PS50158">
    <property type="entry name" value="ZF_CCHC"/>
    <property type="match status" value="1"/>
</dbReference>
<keyword evidence="7" id="KW-1185">Reference proteome</keyword>
<dbReference type="GO" id="GO:0004190">
    <property type="term" value="F:aspartic-type endopeptidase activity"/>
    <property type="evidence" value="ECO:0007669"/>
    <property type="project" value="InterPro"/>
</dbReference>
<feature type="domain" description="CCHC-type" evidence="4">
    <location>
        <begin position="317"/>
        <end position="332"/>
    </location>
</feature>
<dbReference type="InterPro" id="IPR021109">
    <property type="entry name" value="Peptidase_aspartic_dom_sf"/>
</dbReference>
<evidence type="ECO:0000256" key="3">
    <source>
        <dbReference type="SAM" id="MobiDB-lite"/>
    </source>
</evidence>
<dbReference type="AlphaFoldDB" id="A0A8X6RCW8"/>
<dbReference type="CDD" id="cd00303">
    <property type="entry name" value="retropepsin_like"/>
    <property type="match status" value="1"/>
</dbReference>
<keyword evidence="2" id="KW-0479">Metal-binding</keyword>
<feature type="compositionally biased region" description="Polar residues" evidence="3">
    <location>
        <begin position="128"/>
        <end position="138"/>
    </location>
</feature>
<dbReference type="GO" id="GO:0006508">
    <property type="term" value="P:proteolysis"/>
    <property type="evidence" value="ECO:0007669"/>
    <property type="project" value="InterPro"/>
</dbReference>
<dbReference type="InterPro" id="IPR001995">
    <property type="entry name" value="Peptidase_A2_cat"/>
</dbReference>
<feature type="region of interest" description="Disordered" evidence="3">
    <location>
        <begin position="113"/>
        <end position="138"/>
    </location>
</feature>
<evidence type="ECO:0000256" key="2">
    <source>
        <dbReference type="PROSITE-ProRule" id="PRU00047"/>
    </source>
</evidence>
<keyword evidence="1" id="KW-0378">Hydrolase</keyword>
<dbReference type="InterPro" id="IPR036875">
    <property type="entry name" value="Znf_CCHC_sf"/>
</dbReference>
<keyword evidence="2" id="KW-0863">Zinc-finger</keyword>
<dbReference type="SMART" id="SM00343">
    <property type="entry name" value="ZnF_C2HC"/>
    <property type="match status" value="2"/>
</dbReference>
<dbReference type="SUPFAM" id="SSF57756">
    <property type="entry name" value="Retrovirus zinc finger-like domains"/>
    <property type="match status" value="1"/>
</dbReference>
<dbReference type="Gene3D" id="4.10.60.10">
    <property type="entry name" value="Zinc finger, CCHC-type"/>
    <property type="match status" value="1"/>
</dbReference>
<keyword evidence="2" id="KW-0862">Zinc</keyword>
<sequence length="525" mass="60380">MSTLNDYPKISQSLKSSSTNNIKILQRLIFGENGDRKNRSRLREFSGFPTDFNVEETKTKIIKEFTLKELIAVCNLLHLEFTTELESCCDIILTHLCDLTLFKSTVLNSGSESDLELNEKSPPENHHSQPITSDSASNDLRSENMKSLDLNDSAQNLLPLFDKQNTCNSFLSFNLRDLLELVKPFTSRDSYSIETFISDIEDMFRLYQITNPIHQIIFVKKCLKGPAENLIRSIRGITNWSQMKEHLLNEFSDRISSAQLHNMMQARRLKPTETLQEYFLTMRDLAHKDKRFRDYENSTSNQHRIEHKRFTNQQPICYLCGLKGHKSTLCPNKERGKKCYGCKNFGHVQAECTKNSRKITPITNYKINTQVDRTVNSISILTPPKNLMHVEITISKIPITALCDTGSQATIINEKTYQKLGYPTLNPSQCTFSGIGRDRVESKDAIIGIDFLQQTKFTFGRHGIRIFRDVDECKNDDVLVNLANLFDEQQCKLDLPHISNSKIRNDVEQLVNSYKPKKFTILILK</sequence>
<comment type="caution">
    <text evidence="6">The sequence shown here is derived from an EMBL/GenBank/DDBJ whole genome shotgun (WGS) entry which is preliminary data.</text>
</comment>
<gene>
    <name evidence="6" type="primary">Tf2-9_28</name>
    <name evidence="6" type="ORF">TNCV_1534911</name>
</gene>
<reference evidence="6" key="1">
    <citation type="submission" date="2020-08" db="EMBL/GenBank/DDBJ databases">
        <title>Multicomponent nature underlies the extraordinary mechanical properties of spider dragline silk.</title>
        <authorList>
            <person name="Kono N."/>
            <person name="Nakamura H."/>
            <person name="Mori M."/>
            <person name="Yoshida Y."/>
            <person name="Ohtoshi R."/>
            <person name="Malay A.D."/>
            <person name="Moran D.A.P."/>
            <person name="Tomita M."/>
            <person name="Numata K."/>
            <person name="Arakawa K."/>
        </authorList>
    </citation>
    <scope>NUCLEOTIDE SEQUENCE</scope>
</reference>
<proteinExistence type="predicted"/>
<dbReference type="InterPro" id="IPR001878">
    <property type="entry name" value="Znf_CCHC"/>
</dbReference>
<dbReference type="GO" id="GO:0003676">
    <property type="term" value="F:nucleic acid binding"/>
    <property type="evidence" value="ECO:0007669"/>
    <property type="project" value="InterPro"/>
</dbReference>
<feature type="compositionally biased region" description="Basic and acidic residues" evidence="3">
    <location>
        <begin position="117"/>
        <end position="127"/>
    </location>
</feature>
<evidence type="ECO:0000256" key="1">
    <source>
        <dbReference type="ARBA" id="ARBA00022801"/>
    </source>
</evidence>
<dbReference type="PROSITE" id="PS50175">
    <property type="entry name" value="ASP_PROT_RETROV"/>
    <property type="match status" value="1"/>
</dbReference>
<evidence type="ECO:0000259" key="4">
    <source>
        <dbReference type="PROSITE" id="PS50158"/>
    </source>
</evidence>
<name>A0A8X6RCW8_TRICX</name>
<evidence type="ECO:0000313" key="6">
    <source>
        <dbReference type="EMBL" id="GFX89844.1"/>
    </source>
</evidence>
<evidence type="ECO:0000259" key="5">
    <source>
        <dbReference type="PROSITE" id="PS50175"/>
    </source>
</evidence>
<protein>
    <submittedName>
        <fullName evidence="6">Transposon Tf2-9 polyprotein</fullName>
    </submittedName>
</protein>
<accession>A0A8X6RCW8</accession>
<dbReference type="GO" id="GO:0008270">
    <property type="term" value="F:zinc ion binding"/>
    <property type="evidence" value="ECO:0007669"/>
    <property type="project" value="UniProtKB-KW"/>
</dbReference>
<dbReference type="Gene3D" id="2.40.70.10">
    <property type="entry name" value="Acid Proteases"/>
    <property type="match status" value="1"/>
</dbReference>
<evidence type="ECO:0000313" key="7">
    <source>
        <dbReference type="Proteomes" id="UP000887159"/>
    </source>
</evidence>
<dbReference type="Proteomes" id="UP000887159">
    <property type="component" value="Unassembled WGS sequence"/>
</dbReference>